<dbReference type="AlphaFoldDB" id="A0A409YH63"/>
<keyword evidence="1" id="KW-0862">Zinc</keyword>
<feature type="compositionally biased region" description="Basic and acidic residues" evidence="2">
    <location>
        <begin position="1"/>
        <end position="13"/>
    </location>
</feature>
<organism evidence="4 5">
    <name type="scientific">Panaeolus cyanescens</name>
    <dbReference type="NCBI Taxonomy" id="181874"/>
    <lineage>
        <taxon>Eukaryota</taxon>
        <taxon>Fungi</taxon>
        <taxon>Dikarya</taxon>
        <taxon>Basidiomycota</taxon>
        <taxon>Agaricomycotina</taxon>
        <taxon>Agaricomycetes</taxon>
        <taxon>Agaricomycetidae</taxon>
        <taxon>Agaricales</taxon>
        <taxon>Agaricineae</taxon>
        <taxon>Galeropsidaceae</taxon>
        <taxon>Panaeolus</taxon>
    </lineage>
</organism>
<feature type="compositionally biased region" description="Polar residues" evidence="2">
    <location>
        <begin position="215"/>
        <end position="227"/>
    </location>
</feature>
<evidence type="ECO:0000313" key="4">
    <source>
        <dbReference type="EMBL" id="PPR02349.1"/>
    </source>
</evidence>
<feature type="compositionally biased region" description="Basic residues" evidence="2">
    <location>
        <begin position="14"/>
        <end position="24"/>
    </location>
</feature>
<feature type="region of interest" description="Disordered" evidence="2">
    <location>
        <begin position="323"/>
        <end position="346"/>
    </location>
</feature>
<feature type="compositionally biased region" description="Low complexity" evidence="2">
    <location>
        <begin position="185"/>
        <end position="211"/>
    </location>
</feature>
<gene>
    <name evidence="4" type="ORF">CVT24_011693</name>
</gene>
<name>A0A409YH63_9AGAR</name>
<feature type="non-terminal residue" evidence="4">
    <location>
        <position position="1"/>
    </location>
</feature>
<dbReference type="EMBL" id="NHTK01001173">
    <property type="protein sequence ID" value="PPR02349.1"/>
    <property type="molecule type" value="Genomic_DNA"/>
</dbReference>
<dbReference type="Gene3D" id="3.30.160.60">
    <property type="entry name" value="Classic Zinc Finger"/>
    <property type="match status" value="1"/>
</dbReference>
<reference evidence="4 5" key="1">
    <citation type="journal article" date="2018" name="Evol. Lett.">
        <title>Horizontal gene cluster transfer increased hallucinogenic mushroom diversity.</title>
        <authorList>
            <person name="Reynolds H.T."/>
            <person name="Vijayakumar V."/>
            <person name="Gluck-Thaler E."/>
            <person name="Korotkin H.B."/>
            <person name="Matheny P.B."/>
            <person name="Slot J.C."/>
        </authorList>
    </citation>
    <scope>NUCLEOTIDE SEQUENCE [LARGE SCALE GENOMIC DNA]</scope>
    <source>
        <strain evidence="4 5">2629</strain>
    </source>
</reference>
<dbReference type="GO" id="GO:0008270">
    <property type="term" value="F:zinc ion binding"/>
    <property type="evidence" value="ECO:0007669"/>
    <property type="project" value="UniProtKB-KW"/>
</dbReference>
<dbReference type="Proteomes" id="UP000284842">
    <property type="component" value="Unassembled WGS sequence"/>
</dbReference>
<evidence type="ECO:0000256" key="1">
    <source>
        <dbReference type="PROSITE-ProRule" id="PRU00042"/>
    </source>
</evidence>
<feature type="region of interest" description="Disordered" evidence="2">
    <location>
        <begin position="45"/>
        <end position="113"/>
    </location>
</feature>
<feature type="domain" description="C2H2-type" evidence="3">
    <location>
        <begin position="30"/>
        <end position="60"/>
    </location>
</feature>
<evidence type="ECO:0000313" key="5">
    <source>
        <dbReference type="Proteomes" id="UP000284842"/>
    </source>
</evidence>
<keyword evidence="1" id="KW-0863">Zinc-finger</keyword>
<accession>A0A409YH63</accession>
<evidence type="ECO:0000256" key="2">
    <source>
        <dbReference type="SAM" id="MobiDB-lite"/>
    </source>
</evidence>
<protein>
    <recommendedName>
        <fullName evidence="3">C2H2-type domain-containing protein</fullName>
    </recommendedName>
</protein>
<keyword evidence="1" id="KW-0479">Metal-binding</keyword>
<evidence type="ECO:0000259" key="3">
    <source>
        <dbReference type="PROSITE" id="PS50157"/>
    </source>
</evidence>
<keyword evidence="5" id="KW-1185">Reference proteome</keyword>
<dbReference type="OrthoDB" id="8922241at2759"/>
<comment type="caution">
    <text evidence="4">The sequence shown here is derived from an EMBL/GenBank/DDBJ whole genome shotgun (WGS) entry which is preliminary data.</text>
</comment>
<sequence>RLDGTKPDKELSTSKKRVVSRKKQSSAGVWPCQIGGCNKQFAREADLKRHQRTTKSHSMPSLLTDALRRHQKSRHDGVVVDGNGSGRSGDENVDYNQDDFSKGKDRAGPSSYYRSHTAITTPHIPRFYANPLGVPTSSTRQWSTVYPPWPPEGPAAYPITPTLYYPSPHYRPHTSNYHADRSPASQTYSTSSGFSQSPTSTRTSRNSSTQPSVPPSGNDTTTSNTSELDVNLEGPELTTAEVVAALQSALGMRTEPQDVISESMQHERIIENHGNHGHLAIPTETGVESGLSDDDLQQIGLDELHKFASFVRSDSMEHILTEDGEPMLNPAELLTQESLAESPPPS</sequence>
<dbReference type="PROSITE" id="PS50157">
    <property type="entry name" value="ZINC_FINGER_C2H2_2"/>
    <property type="match status" value="1"/>
</dbReference>
<proteinExistence type="predicted"/>
<feature type="region of interest" description="Disordered" evidence="2">
    <location>
        <begin position="1"/>
        <end position="29"/>
    </location>
</feature>
<dbReference type="STRING" id="181874.A0A409YH63"/>
<dbReference type="InParanoid" id="A0A409YH63"/>
<feature type="region of interest" description="Disordered" evidence="2">
    <location>
        <begin position="174"/>
        <end position="227"/>
    </location>
</feature>
<dbReference type="InterPro" id="IPR013087">
    <property type="entry name" value="Znf_C2H2_type"/>
</dbReference>